<evidence type="ECO:0000256" key="6">
    <source>
        <dbReference type="ARBA" id="ARBA00022741"/>
    </source>
</evidence>
<dbReference type="EMBL" id="JAHIBW010000027">
    <property type="protein sequence ID" value="KAG7297109.1"/>
    <property type="molecule type" value="Genomic_DNA"/>
</dbReference>
<gene>
    <name evidence="19" type="ORF">JYU34_020057</name>
</gene>
<dbReference type="InterPro" id="IPR011009">
    <property type="entry name" value="Kinase-like_dom_sf"/>
</dbReference>
<keyword evidence="9" id="KW-0829">Tyrosine-protein kinase</keyword>
<dbReference type="PANTHER" id="PTHR46392:SF1">
    <property type="entry name" value="DUAL SERINE_THREONINE AND TYROSINE PROTEIN KINASE"/>
    <property type="match status" value="1"/>
</dbReference>
<organism evidence="19 20">
    <name type="scientific">Plutella xylostella</name>
    <name type="common">Diamondback moth</name>
    <name type="synonym">Plutella maculipennis</name>
    <dbReference type="NCBI Taxonomy" id="51655"/>
    <lineage>
        <taxon>Eukaryota</taxon>
        <taxon>Metazoa</taxon>
        <taxon>Ecdysozoa</taxon>
        <taxon>Arthropoda</taxon>
        <taxon>Hexapoda</taxon>
        <taxon>Insecta</taxon>
        <taxon>Pterygota</taxon>
        <taxon>Neoptera</taxon>
        <taxon>Endopterygota</taxon>
        <taxon>Lepidoptera</taxon>
        <taxon>Glossata</taxon>
        <taxon>Ditrysia</taxon>
        <taxon>Yponomeutoidea</taxon>
        <taxon>Plutellidae</taxon>
        <taxon>Plutella</taxon>
    </lineage>
</organism>
<evidence type="ECO:0000256" key="12">
    <source>
        <dbReference type="ARBA" id="ARBA00042638"/>
    </source>
</evidence>
<evidence type="ECO:0000256" key="9">
    <source>
        <dbReference type="ARBA" id="ARBA00023137"/>
    </source>
</evidence>
<dbReference type="Pfam" id="PF00069">
    <property type="entry name" value="Pkinase"/>
    <property type="match status" value="1"/>
</dbReference>
<evidence type="ECO:0000256" key="11">
    <source>
        <dbReference type="ARBA" id="ARBA00041268"/>
    </source>
</evidence>
<dbReference type="InterPro" id="IPR000719">
    <property type="entry name" value="Prot_kinase_dom"/>
</dbReference>
<comment type="catalytic activity">
    <reaction evidence="14">
        <text>L-threonyl-[protein] + ATP = O-phospho-L-threonyl-[protein] + ADP + H(+)</text>
        <dbReference type="Rhea" id="RHEA:46608"/>
        <dbReference type="Rhea" id="RHEA-COMP:11060"/>
        <dbReference type="Rhea" id="RHEA-COMP:11605"/>
        <dbReference type="ChEBI" id="CHEBI:15378"/>
        <dbReference type="ChEBI" id="CHEBI:30013"/>
        <dbReference type="ChEBI" id="CHEBI:30616"/>
        <dbReference type="ChEBI" id="CHEBI:61977"/>
        <dbReference type="ChEBI" id="CHEBI:456216"/>
        <dbReference type="EC" id="2.7.12.1"/>
    </reaction>
</comment>
<evidence type="ECO:0000256" key="1">
    <source>
        <dbReference type="ARBA" id="ARBA00004496"/>
    </source>
</evidence>
<evidence type="ECO:0000256" key="8">
    <source>
        <dbReference type="ARBA" id="ARBA00022840"/>
    </source>
</evidence>
<comment type="catalytic activity">
    <reaction evidence="15">
        <text>L-tyrosyl-[protein] + ATP = O-phospho-L-tyrosyl-[protein] + ADP + H(+)</text>
        <dbReference type="Rhea" id="RHEA:10596"/>
        <dbReference type="Rhea" id="RHEA-COMP:10136"/>
        <dbReference type="Rhea" id="RHEA-COMP:20101"/>
        <dbReference type="ChEBI" id="CHEBI:15378"/>
        <dbReference type="ChEBI" id="CHEBI:30616"/>
        <dbReference type="ChEBI" id="CHEBI:46858"/>
        <dbReference type="ChEBI" id="CHEBI:61978"/>
        <dbReference type="ChEBI" id="CHEBI:456216"/>
        <dbReference type="EC" id="2.7.12.1"/>
    </reaction>
</comment>
<feature type="compositionally biased region" description="Low complexity" evidence="17">
    <location>
        <begin position="644"/>
        <end position="667"/>
    </location>
</feature>
<proteinExistence type="predicted"/>
<feature type="compositionally biased region" description="Basic and acidic residues" evidence="17">
    <location>
        <begin position="1237"/>
        <end position="1250"/>
    </location>
</feature>
<dbReference type="SUPFAM" id="SSF56112">
    <property type="entry name" value="Protein kinase-like (PK-like)"/>
    <property type="match status" value="1"/>
</dbReference>
<dbReference type="EC" id="2.7.12.1" evidence="2"/>
<comment type="caution">
    <text evidence="19">The sequence shown here is derived from an EMBL/GenBank/DDBJ whole genome shotgun (WGS) entry which is preliminary data.</text>
</comment>
<dbReference type="Proteomes" id="UP000823941">
    <property type="component" value="Chromosome 27"/>
</dbReference>
<evidence type="ECO:0000313" key="20">
    <source>
        <dbReference type="Proteomes" id="UP000823941"/>
    </source>
</evidence>
<evidence type="ECO:0000259" key="18">
    <source>
        <dbReference type="PROSITE" id="PS50011"/>
    </source>
</evidence>
<evidence type="ECO:0000256" key="2">
    <source>
        <dbReference type="ARBA" id="ARBA00013203"/>
    </source>
</evidence>
<dbReference type="Gene3D" id="1.10.510.10">
    <property type="entry name" value="Transferase(Phosphotransferase) domain 1"/>
    <property type="match status" value="1"/>
</dbReference>
<comment type="subcellular location">
    <subcellularLocation>
        <location evidence="1">Cytoplasm</location>
    </subcellularLocation>
</comment>
<evidence type="ECO:0000256" key="4">
    <source>
        <dbReference type="ARBA" id="ARBA00022527"/>
    </source>
</evidence>
<feature type="compositionally biased region" description="Acidic residues" evidence="17">
    <location>
        <begin position="678"/>
        <end position="690"/>
    </location>
</feature>
<sequence>MAGGLAWSRRGAARARTLRVLLRDTQRALDDVADILNTDPQLTATVAEVSQQSRRRTALVVLGGGAAPARLLHCLLGRQLLPDALPRGRRWIHVQYGTSTQVHLTLGNSEFELVQELASNQRPWETLPLEDIIRQDDTDISTVLEVEINNQFLKDGLSILIPPDLPTTPDPSATYQKLKELNADFYSKRDLILRNFNPIFLYALDRIGKNIFTDNFCDSKIVSSRSEEDFWSTFNLYYMTRSVKESELSELSEVSEKCESEQVKSESVKRDSQPYVFTPENCLDLHQIKDLNPSSQVFFILFSDSTDVSERDSKTTADEETGGRERDRLFSEATESTEDFVNEELPEADRSLVKNGVLRHKQESPIKSAKDKRRLYEERCAFMNELLDQWELMGSPPSKHNVKSQWLIIDDHEMLHTTEQKALPTLLSGAPHNTSETPLKGGTKRKDDDRVVKNRTVLLSRVVKFASDTYLSYLLEYCNRLSEVHVKLLQQFILASFDLARELQVLPRKIQYVATQEQQLYEQFVLASFDLARELQVMPRKIQYVATQEQQLYETINEKFSEGEKKQELLQIMQEVLEDIRADVDHMDWSVDDLPYHQDKRFIISNSIFYESSRISSDTGVSIRMSEQNVSNRNIPESRRNVTESNRNINESNRNINESNRNIPESNRNSEECNQDVSESENSDVEEAESYDSYNFDDYDIIQSTDESFTVSQCFSNRIDRLTLDSTASASASQPNLIHVENESSLLSVNSSLQRLIHHGGAKCNNTTQMSVKQATLDVQKNVLSKLSKRISLRLANFVDCLKDNYFGTLQRCLESLEAHCRPALGGRPASAAMLALVAVARTVQLQPSDAFSLYTTLLDSIRRLFHKLRIAGGGGGGACCVLSPVWRRQVALHTVHSLSPQRLARVISAQILERLSSAHDRYQSSLASLQTALAGRLHHTEDVKLAIRKKYAPSFARLCLESTSMCDLLMYGSPELGREIGRGQYGVVYALRGGWAGRAPAAGKSVLPADERHYHELAMEFFYTRSIPPHPRIVRVYGSIVSSTSCGPTVLLISERKTRDLHAAVRAALPEATRMRIALDIVEGIRYLHSLGLVHRDIKMKNVLLDQHDRASLTDLGFCAAEALMSGSVVGTPVHMAPELLAGDYAAAVDVYAFGILFWYLCAGSVKLPSAFEVFQNKEQLWSKVRKGLRPERLPHFTDACWDVMQSCWHPEPTQRALLGDIQPRLQNILEQSLKEQGDRRPVEMRVDTDSDDSLDMTGLDRHGFV</sequence>
<protein>
    <recommendedName>
        <fullName evidence="10">Dual serine/threonine and tyrosine protein kinase</fullName>
        <ecNumber evidence="2">2.7.12.1</ecNumber>
    </recommendedName>
    <alternativeName>
        <fullName evidence="12">Dusty protein kinase</fullName>
    </alternativeName>
    <alternativeName>
        <fullName evidence="11">Receptor-interacting serine/threonine-protein kinase 5</fullName>
    </alternativeName>
</protein>
<dbReference type="PANTHER" id="PTHR46392">
    <property type="entry name" value="DUAL SERINE/THREONINE AND TYROSINE PROTEIN KINASE"/>
    <property type="match status" value="1"/>
</dbReference>
<evidence type="ECO:0000256" key="15">
    <source>
        <dbReference type="ARBA" id="ARBA00051680"/>
    </source>
</evidence>
<accession>A0ABQ7PX92</accession>
<feature type="region of interest" description="Disordered" evidence="17">
    <location>
        <begin position="626"/>
        <end position="690"/>
    </location>
</feature>
<name>A0ABQ7PX92_PLUXY</name>
<evidence type="ECO:0000256" key="17">
    <source>
        <dbReference type="SAM" id="MobiDB-lite"/>
    </source>
</evidence>
<evidence type="ECO:0000256" key="3">
    <source>
        <dbReference type="ARBA" id="ARBA00022490"/>
    </source>
</evidence>
<dbReference type="InterPro" id="IPR017441">
    <property type="entry name" value="Protein_kinase_ATP_BS"/>
</dbReference>
<keyword evidence="6 16" id="KW-0547">Nucleotide-binding</keyword>
<dbReference type="InterPro" id="IPR008271">
    <property type="entry name" value="Ser/Thr_kinase_AS"/>
</dbReference>
<comment type="catalytic activity">
    <reaction evidence="13">
        <text>L-seryl-[protein] + ATP = O-phospho-L-seryl-[protein] + ADP + H(+)</text>
        <dbReference type="Rhea" id="RHEA:17989"/>
        <dbReference type="Rhea" id="RHEA-COMP:9863"/>
        <dbReference type="Rhea" id="RHEA-COMP:11604"/>
        <dbReference type="ChEBI" id="CHEBI:15378"/>
        <dbReference type="ChEBI" id="CHEBI:29999"/>
        <dbReference type="ChEBI" id="CHEBI:30616"/>
        <dbReference type="ChEBI" id="CHEBI:83421"/>
        <dbReference type="ChEBI" id="CHEBI:456216"/>
        <dbReference type="EC" id="2.7.12.1"/>
    </reaction>
</comment>
<reference evidence="19 20" key="1">
    <citation type="submission" date="2021-06" db="EMBL/GenBank/DDBJ databases">
        <title>A haploid diamondback moth (Plutella xylostella L.) genome assembly resolves 31 chromosomes and identifies a diamide resistance mutation.</title>
        <authorList>
            <person name="Ward C.M."/>
            <person name="Perry K.D."/>
            <person name="Baker G."/>
            <person name="Powis K."/>
            <person name="Heckel D.G."/>
            <person name="Baxter S.W."/>
        </authorList>
    </citation>
    <scope>NUCLEOTIDE SEQUENCE [LARGE SCALE GENOMIC DNA]</scope>
    <source>
        <strain evidence="19 20">LV</strain>
        <tissue evidence="19">Single pupa</tissue>
    </source>
</reference>
<dbReference type="PROSITE" id="PS50011">
    <property type="entry name" value="PROTEIN_KINASE_DOM"/>
    <property type="match status" value="1"/>
</dbReference>
<evidence type="ECO:0000256" key="16">
    <source>
        <dbReference type="PROSITE-ProRule" id="PRU10141"/>
    </source>
</evidence>
<keyword evidence="7" id="KW-0418">Kinase</keyword>
<dbReference type="InterPro" id="IPR051302">
    <property type="entry name" value="Dual_SerThr-Tyr_Kinase"/>
</dbReference>
<evidence type="ECO:0000256" key="7">
    <source>
        <dbReference type="ARBA" id="ARBA00022777"/>
    </source>
</evidence>
<keyword evidence="5" id="KW-0808">Transferase</keyword>
<keyword evidence="3" id="KW-0963">Cytoplasm</keyword>
<keyword evidence="20" id="KW-1185">Reference proteome</keyword>
<evidence type="ECO:0000313" key="19">
    <source>
        <dbReference type="EMBL" id="KAG7297109.1"/>
    </source>
</evidence>
<feature type="binding site" evidence="16">
    <location>
        <position position="1005"/>
    </location>
    <ligand>
        <name>ATP</name>
        <dbReference type="ChEBI" id="CHEBI:30616"/>
    </ligand>
</feature>
<evidence type="ECO:0000256" key="5">
    <source>
        <dbReference type="ARBA" id="ARBA00022679"/>
    </source>
</evidence>
<keyword evidence="8 16" id="KW-0067">ATP-binding</keyword>
<dbReference type="PROSITE" id="PS00108">
    <property type="entry name" value="PROTEIN_KINASE_ST"/>
    <property type="match status" value="1"/>
</dbReference>
<feature type="region of interest" description="Disordered" evidence="17">
    <location>
        <begin position="1237"/>
        <end position="1267"/>
    </location>
</feature>
<evidence type="ECO:0000256" key="10">
    <source>
        <dbReference type="ARBA" id="ARBA00040421"/>
    </source>
</evidence>
<dbReference type="SMART" id="SM00220">
    <property type="entry name" value="S_TKc"/>
    <property type="match status" value="1"/>
</dbReference>
<feature type="domain" description="Protein kinase" evidence="18">
    <location>
        <begin position="975"/>
        <end position="1227"/>
    </location>
</feature>
<evidence type="ECO:0000256" key="13">
    <source>
        <dbReference type="ARBA" id="ARBA00049003"/>
    </source>
</evidence>
<dbReference type="PROSITE" id="PS00107">
    <property type="entry name" value="PROTEIN_KINASE_ATP"/>
    <property type="match status" value="1"/>
</dbReference>
<feature type="compositionally biased region" description="Polar residues" evidence="17">
    <location>
        <begin position="626"/>
        <end position="635"/>
    </location>
</feature>
<keyword evidence="4" id="KW-0723">Serine/threonine-protein kinase</keyword>
<evidence type="ECO:0000256" key="14">
    <source>
        <dbReference type="ARBA" id="ARBA00049308"/>
    </source>
</evidence>
<feature type="region of interest" description="Disordered" evidence="17">
    <location>
        <begin position="425"/>
        <end position="447"/>
    </location>
</feature>